<gene>
    <name evidence="1" type="ORF">GPM918_LOCUS20432</name>
    <name evidence="3" type="ORF">SRO942_LOCUS20429</name>
    <name evidence="2" type="ORF">TMI583_LOCUS15463</name>
</gene>
<evidence type="ECO:0000313" key="3">
    <source>
        <dbReference type="EMBL" id="CAF3899540.1"/>
    </source>
</evidence>
<dbReference type="AlphaFoldDB" id="A0A814RLN6"/>
<comment type="caution">
    <text evidence="1">The sequence shown here is derived from an EMBL/GenBank/DDBJ whole genome shotgun (WGS) entry which is preliminary data.</text>
</comment>
<protein>
    <recommendedName>
        <fullName evidence="5">PPPDE domain-containing protein</fullName>
    </recommendedName>
</protein>
<evidence type="ECO:0000313" key="4">
    <source>
        <dbReference type="Proteomes" id="UP000663829"/>
    </source>
</evidence>
<accession>A0A814RLN6</accession>
<sequence>MGYIQICDDADDDENVVEVRERACRILHGGVSWAVTGLLNIFTLGQSHPLEHRWIEIETDRAFYNVQLYDSGALIMNSARNTRQTDLMGLKCAGKPSDADVWNISKYRYPFTEYENDPLSLSGKLKRLSIHPPGQPLSLGKIKRWLNAGGFPAYYDLIKHNCQHFADAFCQRFCYRLVTKRVKEQFSVRHKEIADDYRTADDLGMIHNNLIEYRRLRRSPSPSTLSCTLSVFQKEVELLLKRWREIPDIVIFANYFKEQWVVDLKYWYEGAAMGIPSINNGLESLNGKIRQIYTLRITIPMMCAYKTNLKSYVCKHALGMMIHLGYYFVQAPSKLEHFSKRRDRPKKARLALMK</sequence>
<evidence type="ECO:0008006" key="5">
    <source>
        <dbReference type="Google" id="ProtNLM"/>
    </source>
</evidence>
<evidence type="ECO:0000313" key="2">
    <source>
        <dbReference type="EMBL" id="CAF3788652.1"/>
    </source>
</evidence>
<dbReference type="Proteomes" id="UP000681722">
    <property type="component" value="Unassembled WGS sequence"/>
</dbReference>
<dbReference type="EMBL" id="CAJOBA010006964">
    <property type="protein sequence ID" value="CAF3788652.1"/>
    <property type="molecule type" value="Genomic_DNA"/>
</dbReference>
<proteinExistence type="predicted"/>
<dbReference type="Proteomes" id="UP000682733">
    <property type="component" value="Unassembled WGS sequence"/>
</dbReference>
<dbReference type="OrthoDB" id="119028at2759"/>
<organism evidence="1 4">
    <name type="scientific">Didymodactylos carnosus</name>
    <dbReference type="NCBI Taxonomy" id="1234261"/>
    <lineage>
        <taxon>Eukaryota</taxon>
        <taxon>Metazoa</taxon>
        <taxon>Spiralia</taxon>
        <taxon>Gnathifera</taxon>
        <taxon>Rotifera</taxon>
        <taxon>Eurotatoria</taxon>
        <taxon>Bdelloidea</taxon>
        <taxon>Philodinida</taxon>
        <taxon>Philodinidae</taxon>
        <taxon>Didymodactylos</taxon>
    </lineage>
</organism>
<dbReference type="EMBL" id="CAJOBC010006453">
    <property type="protein sequence ID" value="CAF3899540.1"/>
    <property type="molecule type" value="Genomic_DNA"/>
</dbReference>
<keyword evidence="4" id="KW-1185">Reference proteome</keyword>
<evidence type="ECO:0000313" key="1">
    <source>
        <dbReference type="EMBL" id="CAF1135835.1"/>
    </source>
</evidence>
<reference evidence="1" key="1">
    <citation type="submission" date="2021-02" db="EMBL/GenBank/DDBJ databases">
        <authorList>
            <person name="Nowell W R."/>
        </authorList>
    </citation>
    <scope>NUCLEOTIDE SEQUENCE</scope>
</reference>
<dbReference type="Proteomes" id="UP000663829">
    <property type="component" value="Unassembled WGS sequence"/>
</dbReference>
<dbReference type="Gene3D" id="3.90.1720.30">
    <property type="entry name" value="PPPDE domains"/>
    <property type="match status" value="1"/>
</dbReference>
<dbReference type="InterPro" id="IPR042266">
    <property type="entry name" value="PPPDE_sf"/>
</dbReference>
<dbReference type="EMBL" id="CAJNOQ010006453">
    <property type="protein sequence ID" value="CAF1135835.1"/>
    <property type="molecule type" value="Genomic_DNA"/>
</dbReference>
<name>A0A814RLN6_9BILA</name>